<evidence type="ECO:0000256" key="5">
    <source>
        <dbReference type="ARBA" id="ARBA00022679"/>
    </source>
</evidence>
<comment type="similarity">
    <text evidence="2">Belongs to the HPPK family.</text>
</comment>
<keyword evidence="5 14" id="KW-0808">Transferase</keyword>
<dbReference type="PANTHER" id="PTHR43071">
    <property type="entry name" value="2-AMINO-4-HYDROXY-6-HYDROXYMETHYLDIHYDROPTERIDINE PYROPHOSPHOKINASE"/>
    <property type="match status" value="1"/>
</dbReference>
<evidence type="ECO:0000313" key="15">
    <source>
        <dbReference type="Proteomes" id="UP000285961"/>
    </source>
</evidence>
<evidence type="ECO:0000256" key="11">
    <source>
        <dbReference type="ARBA" id="ARBA00029766"/>
    </source>
</evidence>
<dbReference type="GO" id="GO:0046656">
    <property type="term" value="P:folic acid biosynthetic process"/>
    <property type="evidence" value="ECO:0007669"/>
    <property type="project" value="UniProtKB-KW"/>
</dbReference>
<feature type="domain" description="7,8-dihydro-6-hydroxymethylpterin-pyrophosphokinase" evidence="13">
    <location>
        <begin position="88"/>
        <end position="99"/>
    </location>
</feature>
<dbReference type="AlphaFoldDB" id="A0A419F7I1"/>
<evidence type="ECO:0000256" key="4">
    <source>
        <dbReference type="ARBA" id="ARBA00016218"/>
    </source>
</evidence>
<sequence>MVTVYLGLGSNLGDREANINKALVELVRTGFTRLIRTSSLYETKPVGIKEQPDFLNAAAEIETKLSPKELMAAIREVERKTGREKTFKWGPRIIDIDILLYGDECITEESLEIPHPQMHQRAFVLTPLAEIAPKAKHPKLGLTVERLSAQVGNEGVGKY</sequence>
<evidence type="ECO:0000256" key="12">
    <source>
        <dbReference type="ARBA" id="ARBA00033413"/>
    </source>
</evidence>
<name>A0A419F7I1_9BACT</name>
<dbReference type="EMBL" id="QZKI01000016">
    <property type="protein sequence ID" value="RJP74367.1"/>
    <property type="molecule type" value="Genomic_DNA"/>
</dbReference>
<dbReference type="InterPro" id="IPR035907">
    <property type="entry name" value="Hppk_sf"/>
</dbReference>
<comment type="caution">
    <text evidence="14">The sequence shown here is derived from an EMBL/GenBank/DDBJ whole genome shotgun (WGS) entry which is preliminary data.</text>
</comment>
<dbReference type="PROSITE" id="PS00794">
    <property type="entry name" value="HPPK"/>
    <property type="match status" value="1"/>
</dbReference>
<reference evidence="14 15" key="1">
    <citation type="journal article" date="2017" name="ISME J.">
        <title>Energy and carbon metabolisms in a deep terrestrial subsurface fluid microbial community.</title>
        <authorList>
            <person name="Momper L."/>
            <person name="Jungbluth S.P."/>
            <person name="Lee M.D."/>
            <person name="Amend J.P."/>
        </authorList>
    </citation>
    <scope>NUCLEOTIDE SEQUENCE [LARGE SCALE GENOMIC DNA]</scope>
    <source>
        <strain evidence="14">SURF_17</strain>
    </source>
</reference>
<evidence type="ECO:0000259" key="13">
    <source>
        <dbReference type="PROSITE" id="PS00794"/>
    </source>
</evidence>
<evidence type="ECO:0000256" key="3">
    <source>
        <dbReference type="ARBA" id="ARBA00013253"/>
    </source>
</evidence>
<dbReference type="GO" id="GO:0005524">
    <property type="term" value="F:ATP binding"/>
    <property type="evidence" value="ECO:0007669"/>
    <property type="project" value="UniProtKB-KW"/>
</dbReference>
<dbReference type="GO" id="GO:0016301">
    <property type="term" value="F:kinase activity"/>
    <property type="evidence" value="ECO:0007669"/>
    <property type="project" value="UniProtKB-KW"/>
</dbReference>
<organism evidence="14 15">
    <name type="scientific">Candidatus Abyssobacteria bacterium SURF_17</name>
    <dbReference type="NCBI Taxonomy" id="2093361"/>
    <lineage>
        <taxon>Bacteria</taxon>
        <taxon>Pseudomonadati</taxon>
        <taxon>Candidatus Hydrogenedentota</taxon>
        <taxon>Candidatus Abyssobacteria</taxon>
    </lineage>
</organism>
<accession>A0A419F7I1</accession>
<keyword evidence="9" id="KW-0289">Folate biosynthesis</keyword>
<keyword evidence="7 14" id="KW-0418">Kinase</keyword>
<dbReference type="Proteomes" id="UP000285961">
    <property type="component" value="Unassembled WGS sequence"/>
</dbReference>
<evidence type="ECO:0000256" key="9">
    <source>
        <dbReference type="ARBA" id="ARBA00022909"/>
    </source>
</evidence>
<evidence type="ECO:0000256" key="6">
    <source>
        <dbReference type="ARBA" id="ARBA00022741"/>
    </source>
</evidence>
<evidence type="ECO:0000313" key="14">
    <source>
        <dbReference type="EMBL" id="RJP74367.1"/>
    </source>
</evidence>
<evidence type="ECO:0000256" key="1">
    <source>
        <dbReference type="ARBA" id="ARBA00005051"/>
    </source>
</evidence>
<dbReference type="InterPro" id="IPR000550">
    <property type="entry name" value="Hppk"/>
</dbReference>
<keyword evidence="8" id="KW-0067">ATP-binding</keyword>
<dbReference type="Gene3D" id="3.30.70.560">
    <property type="entry name" value="7,8-Dihydro-6-hydroxymethylpterin-pyrophosphokinase HPPK"/>
    <property type="match status" value="1"/>
</dbReference>
<dbReference type="UniPathway" id="UPA00077">
    <property type="reaction ID" value="UER00155"/>
</dbReference>
<gene>
    <name evidence="14" type="primary">folK</name>
    <name evidence="14" type="ORF">C4532_02845</name>
</gene>
<dbReference type="PANTHER" id="PTHR43071:SF1">
    <property type="entry name" value="2-AMINO-4-HYDROXY-6-HYDROXYMETHYLDIHYDROPTERIDINE PYROPHOSPHOKINASE"/>
    <property type="match status" value="1"/>
</dbReference>
<dbReference type="CDD" id="cd00483">
    <property type="entry name" value="HPPK"/>
    <property type="match status" value="1"/>
</dbReference>
<dbReference type="NCBIfam" id="TIGR01498">
    <property type="entry name" value="folK"/>
    <property type="match status" value="1"/>
</dbReference>
<evidence type="ECO:0000256" key="8">
    <source>
        <dbReference type="ARBA" id="ARBA00022840"/>
    </source>
</evidence>
<protein>
    <recommendedName>
        <fullName evidence="4">2-amino-4-hydroxy-6-hydroxymethyldihydropteridine pyrophosphokinase</fullName>
        <ecNumber evidence="3">2.7.6.3</ecNumber>
    </recommendedName>
    <alternativeName>
        <fullName evidence="11">6-hydroxymethyl-7,8-dihydropterin pyrophosphokinase</fullName>
    </alternativeName>
    <alternativeName>
        <fullName evidence="12">7,8-dihydro-6-hydroxymethylpterin-pyrophosphokinase</fullName>
    </alternativeName>
</protein>
<evidence type="ECO:0000256" key="7">
    <source>
        <dbReference type="ARBA" id="ARBA00022777"/>
    </source>
</evidence>
<dbReference type="SUPFAM" id="SSF55083">
    <property type="entry name" value="6-hydroxymethyl-7,8-dihydropterin pyrophosphokinase, HPPK"/>
    <property type="match status" value="1"/>
</dbReference>
<comment type="pathway">
    <text evidence="1">Cofactor biosynthesis; tetrahydrofolate biosynthesis; 2-amino-4-hydroxy-6-hydroxymethyl-7,8-dihydropteridine diphosphate from 7,8-dihydroneopterin triphosphate: step 4/4.</text>
</comment>
<proteinExistence type="inferred from homology"/>
<dbReference type="Pfam" id="PF01288">
    <property type="entry name" value="HPPK"/>
    <property type="match status" value="1"/>
</dbReference>
<dbReference type="GO" id="GO:0046654">
    <property type="term" value="P:tetrahydrofolate biosynthetic process"/>
    <property type="evidence" value="ECO:0007669"/>
    <property type="project" value="UniProtKB-UniPathway"/>
</dbReference>
<comment type="function">
    <text evidence="10">Catalyzes the transfer of pyrophosphate from adenosine triphosphate (ATP) to 6-hydroxymethyl-7,8-dihydropterin, an enzymatic step in folate biosynthesis pathway.</text>
</comment>
<dbReference type="EC" id="2.7.6.3" evidence="3"/>
<evidence type="ECO:0000256" key="10">
    <source>
        <dbReference type="ARBA" id="ARBA00029409"/>
    </source>
</evidence>
<dbReference type="GO" id="GO:0003848">
    <property type="term" value="F:2-amino-4-hydroxy-6-hydroxymethyldihydropteridine diphosphokinase activity"/>
    <property type="evidence" value="ECO:0007669"/>
    <property type="project" value="UniProtKB-EC"/>
</dbReference>
<keyword evidence="6" id="KW-0547">Nucleotide-binding</keyword>
<evidence type="ECO:0000256" key="2">
    <source>
        <dbReference type="ARBA" id="ARBA00005810"/>
    </source>
</evidence>